<evidence type="ECO:0000256" key="9">
    <source>
        <dbReference type="ARBA" id="ARBA00022989"/>
    </source>
</evidence>
<evidence type="ECO:0000313" key="17">
    <source>
        <dbReference type="Proteomes" id="UP000315995"/>
    </source>
</evidence>
<keyword evidence="10" id="KW-0560">Oxidoreductase</keyword>
<organism evidence="16 17">
    <name type="scientific">Persicimonas caeni</name>
    <dbReference type="NCBI Taxonomy" id="2292766"/>
    <lineage>
        <taxon>Bacteria</taxon>
        <taxon>Deltaproteobacteria</taxon>
        <taxon>Bradymonadales</taxon>
        <taxon>Bradymonadaceae</taxon>
        <taxon>Persicimonas</taxon>
    </lineage>
</organism>
<dbReference type="InterPro" id="IPR014430">
    <property type="entry name" value="Scs7"/>
</dbReference>
<feature type="domain" description="Fatty acid hydroxylase" evidence="15">
    <location>
        <begin position="61"/>
        <end position="200"/>
    </location>
</feature>
<dbReference type="GO" id="GO:0080132">
    <property type="term" value="F:fatty acid 2-hydroxylase activity"/>
    <property type="evidence" value="ECO:0007669"/>
    <property type="project" value="InterPro"/>
</dbReference>
<dbReference type="EMBL" id="CP041186">
    <property type="protein sequence ID" value="QDG50298.1"/>
    <property type="molecule type" value="Genomic_DNA"/>
</dbReference>
<sequence length="213" mass="25096">MFLIKESPESPRIFDNDVLDGLSRTPWFIVPLLYIPASAGLMWHSVARADVGVLASVGLALAGVLAWTFVEYWLHRTLFHWVPDTSWGETMHFFLHGVHHDWPNDKYRLVMPPAVSILLFFVFLFAWTLLLGDYGWAFHSGFVFGYMCYDVIHYHVHHRRAGFRWLQRLKKHHVSHHFVDDYSELRYGVSTRLWDVVFNTDDLRESHRVQARD</sequence>
<keyword evidence="11" id="KW-0443">Lipid metabolism</keyword>
<keyword evidence="3" id="KW-0444">Lipid biosynthesis</keyword>
<evidence type="ECO:0000256" key="7">
    <source>
        <dbReference type="ARBA" id="ARBA00022832"/>
    </source>
</evidence>
<gene>
    <name evidence="16" type="ORF">FIV42_05990</name>
</gene>
<keyword evidence="13" id="KW-0275">Fatty acid biosynthesis</keyword>
<evidence type="ECO:0000256" key="6">
    <source>
        <dbReference type="ARBA" id="ARBA00022824"/>
    </source>
</evidence>
<feature type="transmembrane region" description="Helical" evidence="14">
    <location>
        <begin position="109"/>
        <end position="130"/>
    </location>
</feature>
<evidence type="ECO:0000256" key="5">
    <source>
        <dbReference type="ARBA" id="ARBA00022723"/>
    </source>
</evidence>
<dbReference type="AlphaFoldDB" id="A0A4Y6PPQ4"/>
<keyword evidence="4 14" id="KW-0812">Transmembrane</keyword>
<dbReference type="GO" id="GO:0006633">
    <property type="term" value="P:fatty acid biosynthetic process"/>
    <property type="evidence" value="ECO:0007669"/>
    <property type="project" value="UniProtKB-KW"/>
</dbReference>
<evidence type="ECO:0000256" key="1">
    <source>
        <dbReference type="ARBA" id="ARBA00001947"/>
    </source>
</evidence>
<evidence type="ECO:0000313" key="16">
    <source>
        <dbReference type="EMBL" id="QDG50298.1"/>
    </source>
</evidence>
<keyword evidence="7" id="KW-0276">Fatty acid metabolism</keyword>
<dbReference type="PANTHER" id="PTHR12863:SF1">
    <property type="entry name" value="FATTY ACID 2-HYDROXYLASE"/>
    <property type="match status" value="1"/>
</dbReference>
<keyword evidence="9 14" id="KW-1133">Transmembrane helix</keyword>
<accession>A0A4Y6PPQ4</accession>
<protein>
    <submittedName>
        <fullName evidence="16">Fatty acid hydroxylase</fullName>
    </submittedName>
</protein>
<keyword evidence="5" id="KW-0479">Metal-binding</keyword>
<dbReference type="RefSeq" id="WP_141196794.1">
    <property type="nucleotide sequence ID" value="NZ_CP041186.1"/>
</dbReference>
<evidence type="ECO:0000256" key="4">
    <source>
        <dbReference type="ARBA" id="ARBA00022692"/>
    </source>
</evidence>
<reference evidence="16 17" key="1">
    <citation type="submission" date="2019-06" db="EMBL/GenBank/DDBJ databases">
        <title>Persicimonas caeni gen. nov., sp. nov., a predatory bacterium isolated from solar saltern.</title>
        <authorList>
            <person name="Wang S."/>
        </authorList>
    </citation>
    <scope>NUCLEOTIDE SEQUENCE [LARGE SCALE GENOMIC DNA]</scope>
    <source>
        <strain evidence="16 17">YN101</strain>
    </source>
</reference>
<evidence type="ECO:0000256" key="10">
    <source>
        <dbReference type="ARBA" id="ARBA00023002"/>
    </source>
</evidence>
<keyword evidence="17" id="KW-1185">Reference proteome</keyword>
<evidence type="ECO:0000259" key="15">
    <source>
        <dbReference type="Pfam" id="PF04116"/>
    </source>
</evidence>
<proteinExistence type="predicted"/>
<comment type="subcellular location">
    <subcellularLocation>
        <location evidence="2">Endoplasmic reticulum membrane</location>
        <topology evidence="2">Multi-pass membrane protein</topology>
    </subcellularLocation>
</comment>
<name>A0A4Y6PPQ4_PERCE</name>
<dbReference type="Pfam" id="PF04116">
    <property type="entry name" value="FA_hydroxylase"/>
    <property type="match status" value="1"/>
</dbReference>
<evidence type="ECO:0000256" key="12">
    <source>
        <dbReference type="ARBA" id="ARBA00023136"/>
    </source>
</evidence>
<evidence type="ECO:0000256" key="2">
    <source>
        <dbReference type="ARBA" id="ARBA00004477"/>
    </source>
</evidence>
<keyword evidence="6" id="KW-0256">Endoplasmic reticulum</keyword>
<dbReference type="GO" id="GO:0005506">
    <property type="term" value="F:iron ion binding"/>
    <property type="evidence" value="ECO:0007669"/>
    <property type="project" value="InterPro"/>
</dbReference>
<dbReference type="GO" id="GO:0016020">
    <property type="term" value="C:membrane"/>
    <property type="evidence" value="ECO:0007669"/>
    <property type="project" value="InterPro"/>
</dbReference>
<comment type="cofactor">
    <cofactor evidence="1">
        <name>Zn(2+)</name>
        <dbReference type="ChEBI" id="CHEBI:29105"/>
    </cofactor>
</comment>
<dbReference type="OrthoDB" id="5291370at2"/>
<evidence type="ECO:0000256" key="13">
    <source>
        <dbReference type="ARBA" id="ARBA00023160"/>
    </source>
</evidence>
<evidence type="ECO:0000256" key="14">
    <source>
        <dbReference type="SAM" id="Phobius"/>
    </source>
</evidence>
<feature type="transmembrane region" description="Helical" evidence="14">
    <location>
        <begin position="27"/>
        <end position="46"/>
    </location>
</feature>
<dbReference type="PANTHER" id="PTHR12863">
    <property type="entry name" value="FATTY ACID HYDROXYLASE"/>
    <property type="match status" value="1"/>
</dbReference>
<evidence type="ECO:0000256" key="8">
    <source>
        <dbReference type="ARBA" id="ARBA00022833"/>
    </source>
</evidence>
<feature type="transmembrane region" description="Helical" evidence="14">
    <location>
        <begin position="52"/>
        <end position="74"/>
    </location>
</feature>
<keyword evidence="12 14" id="KW-0472">Membrane</keyword>
<evidence type="ECO:0000256" key="3">
    <source>
        <dbReference type="ARBA" id="ARBA00022516"/>
    </source>
</evidence>
<evidence type="ECO:0000256" key="11">
    <source>
        <dbReference type="ARBA" id="ARBA00023098"/>
    </source>
</evidence>
<dbReference type="Proteomes" id="UP000315995">
    <property type="component" value="Chromosome"/>
</dbReference>
<dbReference type="InterPro" id="IPR006694">
    <property type="entry name" value="Fatty_acid_hydroxylase"/>
</dbReference>
<accession>A0A5B8Y6X1</accession>
<keyword evidence="8" id="KW-0862">Zinc</keyword>